<dbReference type="InterPro" id="IPR000477">
    <property type="entry name" value="RT_dom"/>
</dbReference>
<reference evidence="2 3" key="1">
    <citation type="submission" date="2020-02" db="EMBL/GenBank/DDBJ databases">
        <authorList>
            <person name="Ferguson B K."/>
        </authorList>
    </citation>
    <scope>NUCLEOTIDE SEQUENCE [LARGE SCALE GENOMIC DNA]</scope>
</reference>
<evidence type="ECO:0000313" key="2">
    <source>
        <dbReference type="EMBL" id="CAB0041043.1"/>
    </source>
</evidence>
<protein>
    <recommendedName>
        <fullName evidence="1">Reverse transcriptase domain-containing protein</fullName>
    </recommendedName>
</protein>
<evidence type="ECO:0000313" key="3">
    <source>
        <dbReference type="Proteomes" id="UP000479190"/>
    </source>
</evidence>
<name>A0A6H5J102_9HYME</name>
<dbReference type="PANTHER" id="PTHR24559">
    <property type="entry name" value="TRANSPOSON TY3-I GAG-POL POLYPROTEIN"/>
    <property type="match status" value="1"/>
</dbReference>
<dbReference type="GO" id="GO:0071897">
    <property type="term" value="P:DNA biosynthetic process"/>
    <property type="evidence" value="ECO:0007669"/>
    <property type="project" value="UniProtKB-ARBA"/>
</dbReference>
<keyword evidence="3" id="KW-1185">Reference proteome</keyword>
<dbReference type="CDD" id="cd01647">
    <property type="entry name" value="RT_LTR"/>
    <property type="match status" value="1"/>
</dbReference>
<dbReference type="Proteomes" id="UP000479190">
    <property type="component" value="Unassembled WGS sequence"/>
</dbReference>
<accession>A0A6H5J102</accession>
<dbReference type="SUPFAM" id="SSF56672">
    <property type="entry name" value="DNA/RNA polymerases"/>
    <property type="match status" value="1"/>
</dbReference>
<dbReference type="InterPro" id="IPR053134">
    <property type="entry name" value="RNA-dir_DNA_polymerase"/>
</dbReference>
<sequence>MSIRLAVLQRTNSVVVTCSMCRCGEVLCHLRTQDHPNCQALASRLHRRRVDCIDGESYELFEQQRPFWVRAIRLAETLKEAASNELSGNHEPSASDLRSALVLVKKSDGGYRMFIDFSDLNARTVKNAYPEANMDMILDRLRNARFISTIDLKAAFLQVRLNKESRKYTDFAVLGSGLWQFLRMPYGISNSPSTFSRLVDALFGPAYDPHVFTYLDDVIVVTETFADHLKWLKFALSRLVDAGLQINREKCHFCRPRVLYLGF</sequence>
<dbReference type="InterPro" id="IPR043128">
    <property type="entry name" value="Rev_trsase/Diguanyl_cyclase"/>
</dbReference>
<dbReference type="Pfam" id="PF00078">
    <property type="entry name" value="RVT_1"/>
    <property type="match status" value="1"/>
</dbReference>
<dbReference type="PROSITE" id="PS50878">
    <property type="entry name" value="RT_POL"/>
    <property type="match status" value="1"/>
</dbReference>
<dbReference type="Gene3D" id="3.10.10.10">
    <property type="entry name" value="HIV Type 1 Reverse Transcriptase, subunit A, domain 1"/>
    <property type="match status" value="1"/>
</dbReference>
<dbReference type="EMBL" id="CADCXV010001084">
    <property type="protein sequence ID" value="CAB0041043.1"/>
    <property type="molecule type" value="Genomic_DNA"/>
</dbReference>
<proteinExistence type="predicted"/>
<dbReference type="PANTHER" id="PTHR24559:SF444">
    <property type="entry name" value="REVERSE TRANSCRIPTASE DOMAIN-CONTAINING PROTEIN"/>
    <property type="match status" value="1"/>
</dbReference>
<dbReference type="InterPro" id="IPR043502">
    <property type="entry name" value="DNA/RNA_pol_sf"/>
</dbReference>
<dbReference type="Gene3D" id="3.30.70.270">
    <property type="match status" value="1"/>
</dbReference>
<gene>
    <name evidence="2" type="ORF">TBRA_LOCUS12729</name>
</gene>
<dbReference type="AlphaFoldDB" id="A0A6H5J102"/>
<evidence type="ECO:0000259" key="1">
    <source>
        <dbReference type="PROSITE" id="PS50878"/>
    </source>
</evidence>
<feature type="domain" description="Reverse transcriptase" evidence="1">
    <location>
        <begin position="85"/>
        <end position="263"/>
    </location>
</feature>
<dbReference type="OrthoDB" id="3863715at2759"/>
<organism evidence="2 3">
    <name type="scientific">Trichogramma brassicae</name>
    <dbReference type="NCBI Taxonomy" id="86971"/>
    <lineage>
        <taxon>Eukaryota</taxon>
        <taxon>Metazoa</taxon>
        <taxon>Ecdysozoa</taxon>
        <taxon>Arthropoda</taxon>
        <taxon>Hexapoda</taxon>
        <taxon>Insecta</taxon>
        <taxon>Pterygota</taxon>
        <taxon>Neoptera</taxon>
        <taxon>Endopterygota</taxon>
        <taxon>Hymenoptera</taxon>
        <taxon>Apocrita</taxon>
        <taxon>Proctotrupomorpha</taxon>
        <taxon>Chalcidoidea</taxon>
        <taxon>Trichogrammatidae</taxon>
        <taxon>Trichogramma</taxon>
    </lineage>
</organism>